<dbReference type="EMBL" id="QKTX01000003">
    <property type="protein sequence ID" value="PZV85358.1"/>
    <property type="molecule type" value="Genomic_DNA"/>
</dbReference>
<reference evidence="2 3" key="1">
    <citation type="submission" date="2018-06" db="EMBL/GenBank/DDBJ databases">
        <title>Genomic Encyclopedia of Archaeal and Bacterial Type Strains, Phase II (KMG-II): from individual species to whole genera.</title>
        <authorList>
            <person name="Goeker M."/>
        </authorList>
    </citation>
    <scope>NUCLEOTIDE SEQUENCE [LARGE SCALE GENOMIC DNA]</scope>
    <source>
        <strain evidence="2 3">T4</strain>
    </source>
</reference>
<evidence type="ECO:0000313" key="2">
    <source>
        <dbReference type="EMBL" id="PZV85358.1"/>
    </source>
</evidence>
<evidence type="ECO:0000313" key="3">
    <source>
        <dbReference type="Proteomes" id="UP000248917"/>
    </source>
</evidence>
<comment type="caution">
    <text evidence="2">The sequence shown here is derived from an EMBL/GenBank/DDBJ whole genome shotgun (WGS) entry which is preliminary data.</text>
</comment>
<gene>
    <name evidence="2" type="ORF">CLV31_103149</name>
</gene>
<keyword evidence="3" id="KW-1185">Reference proteome</keyword>
<sequence>MNRKLILSLFTFLYAIHLQAQTWPDKQRLDHAIDSIFRNNNSTPI</sequence>
<organism evidence="2 3">
    <name type="scientific">Algoriphagus aquaeductus</name>
    <dbReference type="NCBI Taxonomy" id="475299"/>
    <lineage>
        <taxon>Bacteria</taxon>
        <taxon>Pseudomonadati</taxon>
        <taxon>Bacteroidota</taxon>
        <taxon>Cytophagia</taxon>
        <taxon>Cytophagales</taxon>
        <taxon>Cyclobacteriaceae</taxon>
        <taxon>Algoriphagus</taxon>
    </lineage>
</organism>
<feature type="chain" id="PRO_5016234557" evidence="1">
    <location>
        <begin position="21"/>
        <end position="45"/>
    </location>
</feature>
<feature type="signal peptide" evidence="1">
    <location>
        <begin position="1"/>
        <end position="20"/>
    </location>
</feature>
<keyword evidence="1" id="KW-0732">Signal</keyword>
<dbReference type="AlphaFoldDB" id="A0A326RY54"/>
<evidence type="ECO:0000256" key="1">
    <source>
        <dbReference type="SAM" id="SignalP"/>
    </source>
</evidence>
<proteinExistence type="predicted"/>
<name>A0A326RY54_9BACT</name>
<accession>A0A326RY54</accession>
<protein>
    <submittedName>
        <fullName evidence="2">Uncharacterized protein</fullName>
    </submittedName>
</protein>
<dbReference type="Proteomes" id="UP000248917">
    <property type="component" value="Unassembled WGS sequence"/>
</dbReference>